<reference evidence="4 5" key="1">
    <citation type="submission" date="2023-09" db="EMBL/GenBank/DDBJ databases">
        <title>Pangenome analysis of Batrachochytrium dendrobatidis and related Chytrids.</title>
        <authorList>
            <person name="Yacoub M.N."/>
            <person name="Stajich J.E."/>
            <person name="James T.Y."/>
        </authorList>
    </citation>
    <scope>NUCLEOTIDE SEQUENCE [LARGE SCALE GENOMIC DNA]</scope>
    <source>
        <strain evidence="4 5">JEL0888</strain>
    </source>
</reference>
<feature type="region of interest" description="Disordered" evidence="2">
    <location>
        <begin position="137"/>
        <end position="176"/>
    </location>
</feature>
<feature type="compositionally biased region" description="Low complexity" evidence="2">
    <location>
        <begin position="140"/>
        <end position="162"/>
    </location>
</feature>
<protein>
    <recommendedName>
        <fullName evidence="3">Vps72/YL1 C-terminal domain-containing protein</fullName>
    </recommendedName>
</protein>
<dbReference type="InterPro" id="IPR013272">
    <property type="entry name" value="Vps72/YL1_C"/>
</dbReference>
<name>A0ABR4NBK8_9FUNG</name>
<sequence length="573" mass="61388">MASRMSVAAANISAGVRSTPLAPAASSSAPSVRPANAPTSLFDPVPAGAISLTRLTFPPGSQPHDQLYHNFVQSSLQAQQALQSRIQQQQHQQHSQQQQMQTHRTQHLQLQQHQHNQQQLQQHAIQNSIGQQAVNHHLSQQAVHRQQQLAQQQQQQYARQQQGLSTSRRSAAVQNASRPSATVAGFANLNTNSAGAGASAAAMAAASHARTGAGTVNPSVHPQFRSKAVCELFCRHCESRMCKRGMRAILLGNTEIELFSTDIPPNGVQLVFDDYLTQNCACRIRDAACLGCGNVVGYHVTQPCERCLDACNNGHFWMFLSDTVRYTERFDASGSKPTMQSGAINRGPFSELAKPGSGCVAHTNAIPVAAEEWRPICGVNAGILAHGQGHPPEGDHGPAGRPAHDAADGEGPSSFQRDFGSSALPIQQPRQSSQSFTAQVLCGNVSANILPGDSQKSSVEIPPADTGDATGGTLIHDERGQPVMCPITGLQAKFIDQQTGVPYAIPEALNRIRGVACGDYGWSPLLKCFIHGYSEKPPRDTPPGWLECSVGLPFVAPRNEAPTRGSGSRRIEQ</sequence>
<feature type="compositionally biased region" description="Polar residues" evidence="2">
    <location>
        <begin position="163"/>
        <end position="176"/>
    </location>
</feature>
<feature type="compositionally biased region" description="Low complexity" evidence="2">
    <location>
        <begin position="20"/>
        <end position="38"/>
    </location>
</feature>
<feature type="compositionally biased region" description="Basic and acidic residues" evidence="2">
    <location>
        <begin position="392"/>
        <end position="407"/>
    </location>
</feature>
<comment type="similarity">
    <text evidence="1">Belongs to the FAM72 family.</text>
</comment>
<accession>A0ABR4NBK8</accession>
<keyword evidence="5" id="KW-1185">Reference proteome</keyword>
<organism evidence="4 5">
    <name type="scientific">Polyrhizophydium stewartii</name>
    <dbReference type="NCBI Taxonomy" id="2732419"/>
    <lineage>
        <taxon>Eukaryota</taxon>
        <taxon>Fungi</taxon>
        <taxon>Fungi incertae sedis</taxon>
        <taxon>Chytridiomycota</taxon>
        <taxon>Chytridiomycota incertae sedis</taxon>
        <taxon>Chytridiomycetes</taxon>
        <taxon>Rhizophydiales</taxon>
        <taxon>Rhizophydiales incertae sedis</taxon>
        <taxon>Polyrhizophydium</taxon>
    </lineage>
</organism>
<dbReference type="PANTHER" id="PTHR31841:SF1">
    <property type="entry name" value="PROTEIN FAM72A-RELATED"/>
    <property type="match status" value="1"/>
</dbReference>
<feature type="region of interest" description="Disordered" evidence="2">
    <location>
        <begin position="20"/>
        <end position="39"/>
    </location>
</feature>
<dbReference type="Pfam" id="PF08265">
    <property type="entry name" value="YL1_C"/>
    <property type="match status" value="1"/>
</dbReference>
<evidence type="ECO:0000313" key="5">
    <source>
        <dbReference type="Proteomes" id="UP001527925"/>
    </source>
</evidence>
<dbReference type="Proteomes" id="UP001527925">
    <property type="component" value="Unassembled WGS sequence"/>
</dbReference>
<dbReference type="EMBL" id="JADGIZ020000014">
    <property type="protein sequence ID" value="KAL2916859.1"/>
    <property type="molecule type" value="Genomic_DNA"/>
</dbReference>
<evidence type="ECO:0000256" key="1">
    <source>
        <dbReference type="ARBA" id="ARBA00006888"/>
    </source>
</evidence>
<gene>
    <name evidence="4" type="ORF">HK105_203638</name>
</gene>
<feature type="region of interest" description="Disordered" evidence="2">
    <location>
        <begin position="387"/>
        <end position="420"/>
    </location>
</feature>
<evidence type="ECO:0000256" key="2">
    <source>
        <dbReference type="SAM" id="MobiDB-lite"/>
    </source>
</evidence>
<evidence type="ECO:0000259" key="3">
    <source>
        <dbReference type="Pfam" id="PF08265"/>
    </source>
</evidence>
<comment type="caution">
    <text evidence="4">The sequence shown here is derived from an EMBL/GenBank/DDBJ whole genome shotgun (WGS) entry which is preliminary data.</text>
</comment>
<dbReference type="InterPro" id="IPR026768">
    <property type="entry name" value="YPEH2ZP"/>
</dbReference>
<feature type="region of interest" description="Disordered" evidence="2">
    <location>
        <begin position="82"/>
        <end position="125"/>
    </location>
</feature>
<dbReference type="PANTHER" id="PTHR31841">
    <property type="entry name" value="PROTEIN FAM72A-RELATED"/>
    <property type="match status" value="1"/>
</dbReference>
<dbReference type="Pfam" id="PF14976">
    <property type="entry name" value="YPEH2ZP"/>
    <property type="match status" value="1"/>
</dbReference>
<evidence type="ECO:0000313" key="4">
    <source>
        <dbReference type="EMBL" id="KAL2916859.1"/>
    </source>
</evidence>
<feature type="domain" description="Vps72/YL1 C-terminal" evidence="3">
    <location>
        <begin position="484"/>
        <end position="504"/>
    </location>
</feature>
<proteinExistence type="inferred from homology"/>